<reference evidence="4 5" key="1">
    <citation type="submission" date="2019-10" db="EMBL/GenBank/DDBJ databases">
        <title>Assembly and Annotation for the nematode Trichostrongylus colubriformis.</title>
        <authorList>
            <person name="Martin J."/>
        </authorList>
    </citation>
    <scope>NUCLEOTIDE SEQUENCE [LARGE SCALE GENOMIC DNA]</scope>
    <source>
        <strain evidence="4">G859</strain>
        <tissue evidence="4">Whole worm</tissue>
    </source>
</reference>
<dbReference type="GO" id="GO:0006646">
    <property type="term" value="P:phosphatidylethanolamine biosynthetic process"/>
    <property type="evidence" value="ECO:0007669"/>
    <property type="project" value="TreeGrafter"/>
</dbReference>
<dbReference type="InterPro" id="IPR011009">
    <property type="entry name" value="Kinase-like_dom_sf"/>
</dbReference>
<dbReference type="Pfam" id="PF01633">
    <property type="entry name" value="Choline_kinase"/>
    <property type="match status" value="1"/>
</dbReference>
<dbReference type="PANTHER" id="PTHR22603">
    <property type="entry name" value="CHOLINE/ETHANOALAMINE KINASE"/>
    <property type="match status" value="1"/>
</dbReference>
<dbReference type="GO" id="GO:0005737">
    <property type="term" value="C:cytoplasm"/>
    <property type="evidence" value="ECO:0007669"/>
    <property type="project" value="TreeGrafter"/>
</dbReference>
<dbReference type="GO" id="GO:0004103">
    <property type="term" value="F:choline kinase activity"/>
    <property type="evidence" value="ECO:0007669"/>
    <property type="project" value="TreeGrafter"/>
</dbReference>
<evidence type="ECO:0000256" key="1">
    <source>
        <dbReference type="ARBA" id="ARBA00023209"/>
    </source>
</evidence>
<comment type="caution">
    <text evidence="4">The sequence shown here is derived from an EMBL/GenBank/DDBJ whole genome shotgun (WGS) entry which is preliminary data.</text>
</comment>
<keyword evidence="1" id="KW-0443">Lipid metabolism</keyword>
<evidence type="ECO:0000256" key="2">
    <source>
        <dbReference type="ARBA" id="ARBA00023264"/>
    </source>
</evidence>
<keyword evidence="4" id="KW-0808">Transferase</keyword>
<dbReference type="Gene3D" id="3.30.200.20">
    <property type="entry name" value="Phosphorylase Kinase, domain 1"/>
    <property type="match status" value="1"/>
</dbReference>
<dbReference type="Gene3D" id="3.90.1200.10">
    <property type="match status" value="1"/>
</dbReference>
<dbReference type="AlphaFoldDB" id="A0AAN8FPA3"/>
<dbReference type="PANTHER" id="PTHR22603:SF93">
    <property type="entry name" value="RE24176P"/>
    <property type="match status" value="1"/>
</dbReference>
<evidence type="ECO:0000256" key="3">
    <source>
        <dbReference type="ARBA" id="ARBA00038211"/>
    </source>
</evidence>
<keyword evidence="2" id="KW-1208">Phospholipid metabolism</keyword>
<dbReference type="EMBL" id="WIXE01006155">
    <property type="protein sequence ID" value="KAK5981555.1"/>
    <property type="molecule type" value="Genomic_DNA"/>
</dbReference>
<keyword evidence="1" id="KW-0444">Lipid biosynthesis</keyword>
<proteinExistence type="inferred from homology"/>
<dbReference type="Proteomes" id="UP001331761">
    <property type="component" value="Unassembled WGS sequence"/>
</dbReference>
<keyword evidence="4" id="KW-0418">Kinase</keyword>
<sequence>MTPQMESLDSACVSMLDMFSKFDPTAVNDSILDAAKDLCAEYLGGAWSKIDNTQIVLKKLSGGLTNLVFLCELSHDATIVACEPRRILLRIQTQSDNLQLMREIAIFMNLNAHGYGPRLLAVFPGGRIEEFIPSRNLSKEEYLSDRFLPSIAGLLAKMHALEMPLPKCPQYVPLLRSWLQRCRSHGTQPIHLERTAILDEFEFPDVVTMDQLESEFDDIEKFLSEQQSPSVFCHNDVVPSNVLLRNVDEDGPDEQPVVDPKRLVLIDFEFGFYNYRGLDISNSLAECGMTYGVDKHPHYEVNLSLMEDEKLSRIFCGAYLDQLYKDHDTPEKRERHLLTGNRDEDLKMLMFESRRFLPLQHFFWGIWNIICVQELGAIQGIDFSAHAKDRFIMYYRFKSNMYKY</sequence>
<dbReference type="SUPFAM" id="SSF56112">
    <property type="entry name" value="Protein kinase-like (PK-like)"/>
    <property type="match status" value="1"/>
</dbReference>
<name>A0AAN8FPA3_TRICO</name>
<organism evidence="4 5">
    <name type="scientific">Trichostrongylus colubriformis</name>
    <name type="common">Black scour worm</name>
    <dbReference type="NCBI Taxonomy" id="6319"/>
    <lineage>
        <taxon>Eukaryota</taxon>
        <taxon>Metazoa</taxon>
        <taxon>Ecdysozoa</taxon>
        <taxon>Nematoda</taxon>
        <taxon>Chromadorea</taxon>
        <taxon>Rhabditida</taxon>
        <taxon>Rhabditina</taxon>
        <taxon>Rhabditomorpha</taxon>
        <taxon>Strongyloidea</taxon>
        <taxon>Trichostrongylidae</taxon>
        <taxon>Trichostrongylus</taxon>
    </lineage>
</organism>
<evidence type="ECO:0000313" key="5">
    <source>
        <dbReference type="Proteomes" id="UP001331761"/>
    </source>
</evidence>
<comment type="similarity">
    <text evidence="3">Belongs to the choline/ethanolamine kinase family.</text>
</comment>
<dbReference type="GO" id="GO:0004305">
    <property type="term" value="F:ethanolamine kinase activity"/>
    <property type="evidence" value="ECO:0007669"/>
    <property type="project" value="TreeGrafter"/>
</dbReference>
<gene>
    <name evidence="4" type="ORF">GCK32_012598</name>
</gene>
<accession>A0AAN8FPA3</accession>
<protein>
    <submittedName>
        <fullName evidence="4">Choline/ethanolamine kinase</fullName>
    </submittedName>
</protein>
<keyword evidence="1" id="KW-0594">Phospholipid biosynthesis</keyword>
<keyword evidence="5" id="KW-1185">Reference proteome</keyword>
<evidence type="ECO:0000313" key="4">
    <source>
        <dbReference type="EMBL" id="KAK5981555.1"/>
    </source>
</evidence>